<accession>A0A3Q3W8R6</accession>
<organism evidence="4 5">
    <name type="scientific">Mola mola</name>
    <name type="common">Ocean sunfish</name>
    <name type="synonym">Tetraodon mola</name>
    <dbReference type="NCBI Taxonomy" id="94237"/>
    <lineage>
        <taxon>Eukaryota</taxon>
        <taxon>Metazoa</taxon>
        <taxon>Chordata</taxon>
        <taxon>Craniata</taxon>
        <taxon>Vertebrata</taxon>
        <taxon>Euteleostomi</taxon>
        <taxon>Actinopterygii</taxon>
        <taxon>Neopterygii</taxon>
        <taxon>Teleostei</taxon>
        <taxon>Neoteleostei</taxon>
        <taxon>Acanthomorphata</taxon>
        <taxon>Eupercaria</taxon>
        <taxon>Tetraodontiformes</taxon>
        <taxon>Molidae</taxon>
        <taxon>Mola</taxon>
    </lineage>
</organism>
<protein>
    <recommendedName>
        <fullName evidence="6">Dishevelled-binding antagonist of beta-catenin 3a</fullName>
    </recommendedName>
</protein>
<dbReference type="GO" id="GO:0090090">
    <property type="term" value="P:negative regulation of canonical Wnt signaling pathway"/>
    <property type="evidence" value="ECO:0007669"/>
    <property type="project" value="TreeGrafter"/>
</dbReference>
<evidence type="ECO:0000313" key="4">
    <source>
        <dbReference type="Ensembl" id="ENSMMOP00000008287.1"/>
    </source>
</evidence>
<reference evidence="4" key="1">
    <citation type="submission" date="2025-08" db="UniProtKB">
        <authorList>
            <consortium name="Ensembl"/>
        </authorList>
    </citation>
    <scope>IDENTIFICATION</scope>
</reference>
<comment type="similarity">
    <text evidence="1">Belongs to the dapper family.</text>
</comment>
<dbReference type="Proteomes" id="UP000261620">
    <property type="component" value="Unplaced"/>
</dbReference>
<evidence type="ECO:0000256" key="3">
    <source>
        <dbReference type="SAM" id="MobiDB-lite"/>
    </source>
</evidence>
<feature type="compositionally biased region" description="Polar residues" evidence="3">
    <location>
        <begin position="498"/>
        <end position="510"/>
    </location>
</feature>
<evidence type="ECO:0000256" key="1">
    <source>
        <dbReference type="ARBA" id="ARBA00010807"/>
    </source>
</evidence>
<evidence type="ECO:0000256" key="2">
    <source>
        <dbReference type="ARBA" id="ARBA00023054"/>
    </source>
</evidence>
<keyword evidence="2" id="KW-0175">Coiled coil</keyword>
<reference evidence="4" key="2">
    <citation type="submission" date="2025-09" db="UniProtKB">
        <authorList>
            <consortium name="Ensembl"/>
        </authorList>
    </citation>
    <scope>IDENTIFICATION</scope>
</reference>
<dbReference type="OMA" id="HCARRTR"/>
<dbReference type="AlphaFoldDB" id="A0A3Q3W8R6"/>
<feature type="compositionally biased region" description="Polar residues" evidence="3">
    <location>
        <begin position="231"/>
        <end position="249"/>
    </location>
</feature>
<dbReference type="PANTHER" id="PTHR15919:SF1">
    <property type="entry name" value="DAPPER HOMOLOG 3"/>
    <property type="match status" value="1"/>
</dbReference>
<dbReference type="Pfam" id="PF15268">
    <property type="entry name" value="Dapper"/>
    <property type="match status" value="1"/>
</dbReference>
<feature type="region of interest" description="Disordered" evidence="3">
    <location>
        <begin position="449"/>
        <end position="514"/>
    </location>
</feature>
<feature type="region of interest" description="Disordered" evidence="3">
    <location>
        <begin position="377"/>
        <end position="437"/>
    </location>
</feature>
<evidence type="ECO:0000313" key="5">
    <source>
        <dbReference type="Proteomes" id="UP000261620"/>
    </source>
</evidence>
<feature type="compositionally biased region" description="Polar residues" evidence="3">
    <location>
        <begin position="477"/>
        <end position="490"/>
    </location>
</feature>
<name>A0A3Q3W8R6_MOLML</name>
<feature type="region of interest" description="Disordered" evidence="3">
    <location>
        <begin position="231"/>
        <end position="252"/>
    </location>
</feature>
<dbReference type="InterPro" id="IPR024843">
    <property type="entry name" value="Dapper"/>
</dbReference>
<feature type="compositionally biased region" description="Basic residues" evidence="3">
    <location>
        <begin position="421"/>
        <end position="430"/>
    </location>
</feature>
<dbReference type="STRING" id="94237.ENSMMOP00000008287"/>
<dbReference type="PANTHER" id="PTHR15919">
    <property type="entry name" value="DAPPER-RELATED"/>
    <property type="match status" value="1"/>
</dbReference>
<sequence length="644" mass="71903">MSFHELLVSSDLVLPALSLPMRAKLSRNKERLEASLAGLCELELLKQRQECRVLSALCLGNSLVFGRPFWGVLRSKRCSPDAPECNVYAPWGIDPPLEQQVAELMVISEVKAPDFLTDLEDSPFCSGKILNLASLKPKCHSSEGTVETKTGKIWISEPKRQATVTHALEEMRDDDHNQEDYQQTQKVETYIFGLIQRRALPTCPLKPQTSLANDASAVSVSLRCKEEQHSQKQLSAQEISSPRQPSEPATPQVYRVVNQKCYQGTGFIEDFSIKYHHYQQKNIQHQTELYHRPRRPSIINAFHSSLLDYPSFKVLQVHPDSCNSGNSEPDSTQHFHYSSPPALLKDHHAALPDAQLVNAEYIPAQLYRASTRAYPHPHFYAHKGSGRPKPNQSTYSPERIQPPRSRGGQKKCRSNEDRGGAGRKHGKKSCRSQSENSVQRVQDCKYNTIERDGGGSGSCGRESCSSQTTNKKHHQGCASSRRWQSTQPELSQDESDQLPMQGSSASNQKGHTGRPTCKSCPTYASCAYPHHANHHQHVEYQFERVQVPLYQPSQDYPLPGQGESESSISEADSPDSSSLSSDSDESGGLVWPQQLPSQLSLRSTPVPPEASLHPKTFVKIKASHALKKKILRFRTGSLKVMTTV</sequence>
<proteinExistence type="inferred from homology"/>
<dbReference type="GO" id="GO:0005737">
    <property type="term" value="C:cytoplasm"/>
    <property type="evidence" value="ECO:0007669"/>
    <property type="project" value="TreeGrafter"/>
</dbReference>
<feature type="compositionally biased region" description="Low complexity" evidence="3">
    <location>
        <begin position="563"/>
        <end position="581"/>
    </location>
</feature>
<evidence type="ECO:0008006" key="6">
    <source>
        <dbReference type="Google" id="ProtNLM"/>
    </source>
</evidence>
<feature type="region of interest" description="Disordered" evidence="3">
    <location>
        <begin position="551"/>
        <end position="591"/>
    </location>
</feature>
<dbReference type="Ensembl" id="ENSMMOT00000008439.1">
    <property type="protein sequence ID" value="ENSMMOP00000008287.1"/>
    <property type="gene ID" value="ENSMMOG00000006420.1"/>
</dbReference>
<keyword evidence="5" id="KW-1185">Reference proteome</keyword>